<comment type="subcellular location">
    <subcellularLocation>
        <location evidence="1">Membrane</location>
        <topology evidence="1">Multi-pass membrane protein</topology>
    </subcellularLocation>
</comment>
<gene>
    <name evidence="7" type="ORF">Lisr_1236</name>
</gene>
<evidence type="ECO:0000256" key="1">
    <source>
        <dbReference type="ARBA" id="ARBA00004141"/>
    </source>
</evidence>
<accession>A0A0W0W1C4</accession>
<organism evidence="7 8">
    <name type="scientific">Legionella israelensis</name>
    <dbReference type="NCBI Taxonomy" id="454"/>
    <lineage>
        <taxon>Bacteria</taxon>
        <taxon>Pseudomonadati</taxon>
        <taxon>Pseudomonadota</taxon>
        <taxon>Gammaproteobacteria</taxon>
        <taxon>Legionellales</taxon>
        <taxon>Legionellaceae</taxon>
        <taxon>Legionella</taxon>
    </lineage>
</organism>
<dbReference type="GO" id="GO:0016020">
    <property type="term" value="C:membrane"/>
    <property type="evidence" value="ECO:0007669"/>
    <property type="project" value="UniProtKB-SubCell"/>
</dbReference>
<dbReference type="AlphaFoldDB" id="A0A0W0W1C4"/>
<dbReference type="RefSeq" id="WP_058501590.1">
    <property type="nucleotide sequence ID" value="NZ_CAAAJA010000020.1"/>
</dbReference>
<dbReference type="OrthoDB" id="9793824at2"/>
<evidence type="ECO:0000259" key="6">
    <source>
        <dbReference type="Pfam" id="PF06271"/>
    </source>
</evidence>
<proteinExistence type="predicted"/>
<keyword evidence="3 5" id="KW-1133">Transmembrane helix</keyword>
<keyword evidence="4 5" id="KW-0472">Membrane</keyword>
<dbReference type="PATRIC" id="fig|454.4.peg.1335"/>
<evidence type="ECO:0000256" key="4">
    <source>
        <dbReference type="ARBA" id="ARBA00023136"/>
    </source>
</evidence>
<keyword evidence="2 5" id="KW-0812">Transmembrane</keyword>
<evidence type="ECO:0000313" key="7">
    <source>
        <dbReference type="EMBL" id="KTD26095.1"/>
    </source>
</evidence>
<dbReference type="InterPro" id="IPR010432">
    <property type="entry name" value="RDD"/>
</dbReference>
<dbReference type="Proteomes" id="UP000054761">
    <property type="component" value="Unassembled WGS sequence"/>
</dbReference>
<dbReference type="STRING" id="454.Lisr_1236"/>
<name>A0A0W0W1C4_9GAMM</name>
<sequence>MFYIKYVCAQCYDFFIAVTLALTFTAFCLALRQGKVIPPHSLWYQLSLILIFYSYYYYSVKYGGQTLGMRAWRIRLISCKSGPLTAVQVTLRLVLYWPALFVAPFCRKTPASLLRSWSKTTLILI</sequence>
<comment type="caution">
    <text evidence="7">The sequence shown here is derived from an EMBL/GenBank/DDBJ whole genome shotgun (WGS) entry which is preliminary data.</text>
</comment>
<keyword evidence="8" id="KW-1185">Reference proteome</keyword>
<reference evidence="7 8" key="1">
    <citation type="submission" date="2015-11" db="EMBL/GenBank/DDBJ databases">
        <title>Genomic analysis of 38 Legionella species identifies large and diverse effector repertoires.</title>
        <authorList>
            <person name="Burstein D."/>
            <person name="Amaro F."/>
            <person name="Zusman T."/>
            <person name="Lifshitz Z."/>
            <person name="Cohen O."/>
            <person name="Gilbert J.A."/>
            <person name="Pupko T."/>
            <person name="Shuman H.A."/>
            <person name="Segal G."/>
        </authorList>
    </citation>
    <scope>NUCLEOTIDE SEQUENCE [LARGE SCALE GENOMIC DNA]</scope>
    <source>
        <strain evidence="7 8">Bercovier 4</strain>
    </source>
</reference>
<dbReference type="Pfam" id="PF06271">
    <property type="entry name" value="RDD"/>
    <property type="match status" value="1"/>
</dbReference>
<dbReference type="EMBL" id="LNYH01000058">
    <property type="protein sequence ID" value="KTD26095.1"/>
    <property type="molecule type" value="Genomic_DNA"/>
</dbReference>
<evidence type="ECO:0000256" key="3">
    <source>
        <dbReference type="ARBA" id="ARBA00022989"/>
    </source>
</evidence>
<feature type="transmembrane region" description="Helical" evidence="5">
    <location>
        <begin position="12"/>
        <end position="30"/>
    </location>
</feature>
<feature type="transmembrane region" description="Helical" evidence="5">
    <location>
        <begin position="42"/>
        <end position="58"/>
    </location>
</feature>
<feature type="domain" description="RDD" evidence="6">
    <location>
        <begin position="8"/>
        <end position="102"/>
    </location>
</feature>
<evidence type="ECO:0000256" key="5">
    <source>
        <dbReference type="SAM" id="Phobius"/>
    </source>
</evidence>
<evidence type="ECO:0000256" key="2">
    <source>
        <dbReference type="ARBA" id="ARBA00022692"/>
    </source>
</evidence>
<protein>
    <submittedName>
        <fullName evidence="7">RDD family protein</fullName>
    </submittedName>
</protein>
<evidence type="ECO:0000313" key="8">
    <source>
        <dbReference type="Proteomes" id="UP000054761"/>
    </source>
</evidence>